<feature type="non-terminal residue" evidence="4">
    <location>
        <position position="133"/>
    </location>
</feature>
<name>A0ABS7C0F8_9BACL</name>
<organism evidence="4 5">
    <name type="scientific">Paenibacillus sepulcri</name>
    <dbReference type="NCBI Taxonomy" id="359917"/>
    <lineage>
        <taxon>Bacteria</taxon>
        <taxon>Bacillati</taxon>
        <taxon>Bacillota</taxon>
        <taxon>Bacilli</taxon>
        <taxon>Bacillales</taxon>
        <taxon>Paenibacillaceae</taxon>
        <taxon>Paenibacillus</taxon>
    </lineage>
</organism>
<sequence length="133" mass="14908">MNIGWNGAVKPAEEAVISVYDHGFLYGMGLFETFRTYKGSPFLLERHLDRLTDGCRSLGIRYQADADTVRSWLRELMRANGLEEAYVRLTVTAGAGELGLPLEDYTKPDALLLVKALPAVDERLYEQGRELAL</sequence>
<evidence type="ECO:0000256" key="2">
    <source>
        <dbReference type="ARBA" id="ARBA00009320"/>
    </source>
</evidence>
<keyword evidence="4" id="KW-0032">Aminotransferase</keyword>
<dbReference type="InterPro" id="IPR043131">
    <property type="entry name" value="BCAT-like_N"/>
</dbReference>
<dbReference type="InterPro" id="IPR050571">
    <property type="entry name" value="Class-IV_PLP-Dep_Aminotrnsfr"/>
</dbReference>
<keyword evidence="3" id="KW-0663">Pyridoxal phosphate</keyword>
<dbReference type="InterPro" id="IPR001544">
    <property type="entry name" value="Aminotrans_IV"/>
</dbReference>
<accession>A0ABS7C0F8</accession>
<gene>
    <name evidence="4" type="ORF">K0U00_10120</name>
</gene>
<keyword evidence="5" id="KW-1185">Reference proteome</keyword>
<comment type="caution">
    <text evidence="4">The sequence shown here is derived from an EMBL/GenBank/DDBJ whole genome shotgun (WGS) entry which is preliminary data.</text>
</comment>
<evidence type="ECO:0000313" key="5">
    <source>
        <dbReference type="Proteomes" id="UP001519887"/>
    </source>
</evidence>
<reference evidence="4 5" key="1">
    <citation type="submission" date="2021-07" db="EMBL/GenBank/DDBJ databases">
        <title>Paenibacillus radiodurans sp. nov., isolated from the southeastern edge of Tengger Desert.</title>
        <authorList>
            <person name="Zhang G."/>
        </authorList>
    </citation>
    <scope>NUCLEOTIDE SEQUENCE [LARGE SCALE GENOMIC DNA]</scope>
    <source>
        <strain evidence="4 5">CCM 7311</strain>
    </source>
</reference>
<dbReference type="PANTHER" id="PTHR42743:SF11">
    <property type="entry name" value="AMINODEOXYCHORISMATE LYASE"/>
    <property type="match status" value="1"/>
</dbReference>
<protein>
    <submittedName>
        <fullName evidence="4">Aminotransferase class IV</fullName>
    </submittedName>
</protein>
<dbReference type="Gene3D" id="3.30.470.10">
    <property type="match status" value="1"/>
</dbReference>
<dbReference type="Proteomes" id="UP001519887">
    <property type="component" value="Unassembled WGS sequence"/>
</dbReference>
<evidence type="ECO:0000256" key="3">
    <source>
        <dbReference type="ARBA" id="ARBA00022898"/>
    </source>
</evidence>
<evidence type="ECO:0000256" key="1">
    <source>
        <dbReference type="ARBA" id="ARBA00001933"/>
    </source>
</evidence>
<comment type="cofactor">
    <cofactor evidence="1">
        <name>pyridoxal 5'-phosphate</name>
        <dbReference type="ChEBI" id="CHEBI:597326"/>
    </cofactor>
</comment>
<dbReference type="InterPro" id="IPR036038">
    <property type="entry name" value="Aminotransferase-like"/>
</dbReference>
<dbReference type="GO" id="GO:0008483">
    <property type="term" value="F:transaminase activity"/>
    <property type="evidence" value="ECO:0007669"/>
    <property type="project" value="UniProtKB-KW"/>
</dbReference>
<keyword evidence="4" id="KW-0808">Transferase</keyword>
<dbReference type="Pfam" id="PF01063">
    <property type="entry name" value="Aminotran_4"/>
    <property type="match status" value="1"/>
</dbReference>
<comment type="similarity">
    <text evidence="2">Belongs to the class-IV pyridoxal-phosphate-dependent aminotransferase family.</text>
</comment>
<evidence type="ECO:0000313" key="4">
    <source>
        <dbReference type="EMBL" id="MBW7454386.1"/>
    </source>
</evidence>
<dbReference type="EMBL" id="JAHZIK010000194">
    <property type="protein sequence ID" value="MBW7454386.1"/>
    <property type="molecule type" value="Genomic_DNA"/>
</dbReference>
<dbReference type="SUPFAM" id="SSF56752">
    <property type="entry name" value="D-aminoacid aminotransferase-like PLP-dependent enzymes"/>
    <property type="match status" value="1"/>
</dbReference>
<dbReference type="PANTHER" id="PTHR42743">
    <property type="entry name" value="AMINO-ACID AMINOTRANSFERASE"/>
    <property type="match status" value="1"/>
</dbReference>
<proteinExistence type="inferred from homology"/>